<accession>A0A7V4WXA5</accession>
<dbReference type="EMBL" id="DRQG01000154">
    <property type="protein sequence ID" value="HGY57346.1"/>
    <property type="molecule type" value="Genomic_DNA"/>
</dbReference>
<reference evidence="1" key="1">
    <citation type="journal article" date="2020" name="mSystems">
        <title>Genome- and Community-Level Interaction Insights into Carbon Utilization and Element Cycling Functions of Hydrothermarchaeota in Hydrothermal Sediment.</title>
        <authorList>
            <person name="Zhou Z."/>
            <person name="Liu Y."/>
            <person name="Xu W."/>
            <person name="Pan J."/>
            <person name="Luo Z.H."/>
            <person name="Li M."/>
        </authorList>
    </citation>
    <scope>NUCLEOTIDE SEQUENCE [LARGE SCALE GENOMIC DNA]</scope>
    <source>
        <strain evidence="1">HyVt-577</strain>
    </source>
</reference>
<dbReference type="Proteomes" id="UP000885779">
    <property type="component" value="Unassembled WGS sequence"/>
</dbReference>
<sequence length="172" mass="19653">MTFFKISGIIFTVVFCALLVVGLLTESESVVSADVAIEAPQPVVLRILTDSSTYTLWNPFTRKSIYKGSDVWETTYQIDEKQFVLREKIQIDYNENCVCRSALDSLKNTYLFDVKQKYSVRSLPDGSSEVNLKMSYRTYSISVRLLNYLFLKSRAARIALENVQALKTYIQG</sequence>
<proteinExistence type="predicted"/>
<name>A0A7V4WXA5_CALAY</name>
<comment type="caution">
    <text evidence="1">The sequence shown here is derived from an EMBL/GenBank/DDBJ whole genome shotgun (WGS) entry which is preliminary data.</text>
</comment>
<evidence type="ECO:0008006" key="2">
    <source>
        <dbReference type="Google" id="ProtNLM"/>
    </source>
</evidence>
<evidence type="ECO:0000313" key="1">
    <source>
        <dbReference type="EMBL" id="HGY57346.1"/>
    </source>
</evidence>
<protein>
    <recommendedName>
        <fullName evidence="2">SRPBCC family protein</fullName>
    </recommendedName>
</protein>
<dbReference type="AlphaFoldDB" id="A0A7V4WXA5"/>
<organism evidence="1">
    <name type="scientific">Caldithrix abyssi</name>
    <dbReference type="NCBI Taxonomy" id="187145"/>
    <lineage>
        <taxon>Bacteria</taxon>
        <taxon>Pseudomonadati</taxon>
        <taxon>Calditrichota</taxon>
        <taxon>Calditrichia</taxon>
        <taxon>Calditrichales</taxon>
        <taxon>Calditrichaceae</taxon>
        <taxon>Caldithrix</taxon>
    </lineage>
</organism>
<gene>
    <name evidence="1" type="ORF">ENK44_16680</name>
</gene>
<dbReference type="SUPFAM" id="SSF55961">
    <property type="entry name" value="Bet v1-like"/>
    <property type="match status" value="1"/>
</dbReference>